<sequence>MENGERLQQLDRSNNHALLWQERNGSVLLHSRSNDVALLSSFISNYSSPSDEKNKAQDSNSWFWNFCQFLAKTIVSQDHEELEVSYFSDADNLCEQHPEVILLYTSILFTVKVIK</sequence>
<gene>
    <name evidence="1" type="ORF">Ahy_A06g029113</name>
</gene>
<evidence type="ECO:0000313" key="1">
    <source>
        <dbReference type="EMBL" id="RYR53865.1"/>
    </source>
</evidence>
<dbReference type="PANTHER" id="PTHR43207:SF8">
    <property type="entry name" value="AROGENATE DEHYDROGENASE 1, CHLOROPLASTIC"/>
    <property type="match status" value="1"/>
</dbReference>
<accession>A0A445CSL5</accession>
<keyword evidence="2" id="KW-1185">Reference proteome</keyword>
<comment type="caution">
    <text evidence="1">The sequence shown here is derived from an EMBL/GenBank/DDBJ whole genome shotgun (WGS) entry which is preliminary data.</text>
</comment>
<proteinExistence type="predicted"/>
<name>A0A445CSL5_ARAHY</name>
<dbReference type="Proteomes" id="UP000289738">
    <property type="component" value="Chromosome A06"/>
</dbReference>
<protein>
    <submittedName>
        <fullName evidence="1">Uncharacterized protein</fullName>
    </submittedName>
</protein>
<dbReference type="STRING" id="3818.A0A445CSL5"/>
<reference evidence="1 2" key="1">
    <citation type="submission" date="2019-01" db="EMBL/GenBank/DDBJ databases">
        <title>Sequencing of cultivated peanut Arachis hypogaea provides insights into genome evolution and oil improvement.</title>
        <authorList>
            <person name="Chen X."/>
        </authorList>
    </citation>
    <scope>NUCLEOTIDE SEQUENCE [LARGE SCALE GENOMIC DNA]</scope>
    <source>
        <strain evidence="2">cv. Fuhuasheng</strain>
        <tissue evidence="1">Leaves</tissue>
    </source>
</reference>
<dbReference type="EMBL" id="SDMP01000006">
    <property type="protein sequence ID" value="RYR53865.1"/>
    <property type="molecule type" value="Genomic_DNA"/>
</dbReference>
<dbReference type="GO" id="GO:0006571">
    <property type="term" value="P:tyrosine biosynthetic process"/>
    <property type="evidence" value="ECO:0007669"/>
    <property type="project" value="InterPro"/>
</dbReference>
<organism evidence="1 2">
    <name type="scientific">Arachis hypogaea</name>
    <name type="common">Peanut</name>
    <dbReference type="NCBI Taxonomy" id="3818"/>
    <lineage>
        <taxon>Eukaryota</taxon>
        <taxon>Viridiplantae</taxon>
        <taxon>Streptophyta</taxon>
        <taxon>Embryophyta</taxon>
        <taxon>Tracheophyta</taxon>
        <taxon>Spermatophyta</taxon>
        <taxon>Magnoliopsida</taxon>
        <taxon>eudicotyledons</taxon>
        <taxon>Gunneridae</taxon>
        <taxon>Pentapetalae</taxon>
        <taxon>rosids</taxon>
        <taxon>fabids</taxon>
        <taxon>Fabales</taxon>
        <taxon>Fabaceae</taxon>
        <taxon>Papilionoideae</taxon>
        <taxon>50 kb inversion clade</taxon>
        <taxon>dalbergioids sensu lato</taxon>
        <taxon>Dalbergieae</taxon>
        <taxon>Pterocarpus clade</taxon>
        <taxon>Arachis</taxon>
    </lineage>
</organism>
<dbReference type="InterPro" id="IPR045011">
    <property type="entry name" value="TYRAAT1/2"/>
</dbReference>
<evidence type="ECO:0000313" key="2">
    <source>
        <dbReference type="Proteomes" id="UP000289738"/>
    </source>
</evidence>
<dbReference type="AlphaFoldDB" id="A0A445CSL5"/>
<dbReference type="GO" id="GO:0033730">
    <property type="term" value="F:arogenate dehydrogenase (NADP+) activity"/>
    <property type="evidence" value="ECO:0007669"/>
    <property type="project" value="InterPro"/>
</dbReference>
<dbReference type="PANTHER" id="PTHR43207">
    <property type="entry name" value="AROGENATE DEHYDROGENASE-RELATED"/>
    <property type="match status" value="1"/>
</dbReference>